<name>A0A0B2QW14_GLYSO</name>
<dbReference type="GO" id="GO:0006298">
    <property type="term" value="P:mismatch repair"/>
    <property type="evidence" value="ECO:0007669"/>
    <property type="project" value="TreeGrafter"/>
</dbReference>
<sequence length="232" mass="25959">MVEARRVQGSVLKHMVEAINEMSVNCANFNFSRAGFSLLAMDPTQTAMAEIFLRSDIERKLACCSKDSCAVVCVIAQDLISHFMMNLVDIDTKPVLIHSEAQYYHAIVKMPSAKFSRICTDLSIFGDTVSIEVTEEGVGFSTKRDIGTSIIFCWHNTSVHKADEEATAIEMTQTVSLNFGLTFLNSFTKATPLSNTVTIFLSNQLHLPVVFQYQIGEKGHLRFYLKPIKPEY</sequence>
<dbReference type="Gene3D" id="3.70.10.10">
    <property type="match status" value="1"/>
</dbReference>
<dbReference type="InterPro" id="IPR022648">
    <property type="entry name" value="Pr_cel_nuc_antig_N"/>
</dbReference>
<organism evidence="5">
    <name type="scientific">Glycine soja</name>
    <name type="common">Wild soybean</name>
    <dbReference type="NCBI Taxonomy" id="3848"/>
    <lineage>
        <taxon>Eukaryota</taxon>
        <taxon>Viridiplantae</taxon>
        <taxon>Streptophyta</taxon>
        <taxon>Embryophyta</taxon>
        <taxon>Tracheophyta</taxon>
        <taxon>Spermatophyta</taxon>
        <taxon>Magnoliopsida</taxon>
        <taxon>eudicotyledons</taxon>
        <taxon>Gunneridae</taxon>
        <taxon>Pentapetalae</taxon>
        <taxon>rosids</taxon>
        <taxon>fabids</taxon>
        <taxon>Fabales</taxon>
        <taxon>Fabaceae</taxon>
        <taxon>Papilionoideae</taxon>
        <taxon>50 kb inversion clade</taxon>
        <taxon>NPAAA clade</taxon>
        <taxon>indigoferoid/millettioid clade</taxon>
        <taxon>Phaseoleae</taxon>
        <taxon>Glycine</taxon>
        <taxon>Glycine subgen. Soja</taxon>
    </lineage>
</organism>
<feature type="domain" description="Proliferating cell nuclear antigen PCNA N-terminal" evidence="3">
    <location>
        <begin position="1"/>
        <end position="63"/>
    </location>
</feature>
<proteinExistence type="inferred from homology"/>
<dbReference type="InterPro" id="IPR000730">
    <property type="entry name" value="Pr_cel_nuc_antig"/>
</dbReference>
<dbReference type="InterPro" id="IPR022649">
    <property type="entry name" value="Pr_cel_nuc_antig_C"/>
</dbReference>
<dbReference type="InterPro" id="IPR046938">
    <property type="entry name" value="DNA_clamp_sf"/>
</dbReference>
<dbReference type="GO" id="GO:0043626">
    <property type="term" value="C:PCNA complex"/>
    <property type="evidence" value="ECO:0007669"/>
    <property type="project" value="TreeGrafter"/>
</dbReference>
<keyword evidence="2" id="KW-0238">DNA-binding</keyword>
<dbReference type="Gene3D" id="3.10.150.10">
    <property type="entry name" value="DNA Polymerase III, subunit A, domain 2"/>
    <property type="match status" value="1"/>
</dbReference>
<dbReference type="GO" id="GO:0030337">
    <property type="term" value="F:DNA polymerase processivity factor activity"/>
    <property type="evidence" value="ECO:0007669"/>
    <property type="project" value="InterPro"/>
</dbReference>
<evidence type="ECO:0000256" key="2">
    <source>
        <dbReference type="ARBA" id="ARBA00023125"/>
    </source>
</evidence>
<dbReference type="SUPFAM" id="SSF55979">
    <property type="entry name" value="DNA clamp"/>
    <property type="match status" value="2"/>
</dbReference>
<comment type="similarity">
    <text evidence="1">Belongs to the PCNA family.</text>
</comment>
<dbReference type="PANTHER" id="PTHR11352:SF0">
    <property type="entry name" value="PROLIFERATING CELL NUCLEAR ANTIGEN"/>
    <property type="match status" value="1"/>
</dbReference>
<dbReference type="GO" id="GO:0019985">
    <property type="term" value="P:translesion synthesis"/>
    <property type="evidence" value="ECO:0007669"/>
    <property type="project" value="TreeGrafter"/>
</dbReference>
<evidence type="ECO:0000313" key="5">
    <source>
        <dbReference type="EMBL" id="KHN23807.1"/>
    </source>
</evidence>
<protein>
    <submittedName>
        <fullName evidence="5">Proliferating cell nuclear antigen</fullName>
    </submittedName>
</protein>
<feature type="domain" description="Proliferating cell nuclear antigen PCNA C-terminal" evidence="4">
    <location>
        <begin position="102"/>
        <end position="227"/>
    </location>
</feature>
<dbReference type="Pfam" id="PF00705">
    <property type="entry name" value="PCNA_N"/>
    <property type="match status" value="1"/>
</dbReference>
<evidence type="ECO:0000259" key="3">
    <source>
        <dbReference type="Pfam" id="PF00705"/>
    </source>
</evidence>
<dbReference type="AlphaFoldDB" id="A0A0B2QW14"/>
<dbReference type="PANTHER" id="PTHR11352">
    <property type="entry name" value="PROLIFERATING CELL NUCLEAR ANTIGEN"/>
    <property type="match status" value="1"/>
</dbReference>
<dbReference type="GO" id="GO:0006275">
    <property type="term" value="P:regulation of DNA replication"/>
    <property type="evidence" value="ECO:0007669"/>
    <property type="project" value="InterPro"/>
</dbReference>
<dbReference type="GO" id="GO:0003677">
    <property type="term" value="F:DNA binding"/>
    <property type="evidence" value="ECO:0007669"/>
    <property type="project" value="UniProtKB-KW"/>
</dbReference>
<dbReference type="CDD" id="cd00577">
    <property type="entry name" value="PCNA"/>
    <property type="match status" value="1"/>
</dbReference>
<reference evidence="5" key="1">
    <citation type="submission" date="2014-07" db="EMBL/GenBank/DDBJ databases">
        <title>Identification of a novel salt tolerance gene in wild soybean by whole-genome sequencing.</title>
        <authorList>
            <person name="Lam H.-M."/>
            <person name="Qi X."/>
            <person name="Li M.-W."/>
            <person name="Liu X."/>
            <person name="Xie M."/>
            <person name="Ni M."/>
            <person name="Xu X."/>
        </authorList>
    </citation>
    <scope>NUCLEOTIDE SEQUENCE [LARGE SCALE GENOMIC DNA]</scope>
    <source>
        <tissue evidence="5">Root</tissue>
    </source>
</reference>
<accession>A0A0B2QW14</accession>
<evidence type="ECO:0000259" key="4">
    <source>
        <dbReference type="Pfam" id="PF02747"/>
    </source>
</evidence>
<dbReference type="NCBIfam" id="TIGR00590">
    <property type="entry name" value="pcna"/>
    <property type="match status" value="1"/>
</dbReference>
<dbReference type="Pfam" id="PF02747">
    <property type="entry name" value="PCNA_C"/>
    <property type="match status" value="1"/>
</dbReference>
<dbReference type="Proteomes" id="UP000053555">
    <property type="component" value="Unassembled WGS sequence"/>
</dbReference>
<dbReference type="GO" id="GO:0006272">
    <property type="term" value="P:leading strand elongation"/>
    <property type="evidence" value="ECO:0007669"/>
    <property type="project" value="TreeGrafter"/>
</dbReference>
<gene>
    <name evidence="5" type="ORF">glysoja_028100</name>
</gene>
<evidence type="ECO:0000256" key="1">
    <source>
        <dbReference type="ARBA" id="ARBA00010462"/>
    </source>
</evidence>
<dbReference type="EMBL" id="KN655893">
    <property type="protein sequence ID" value="KHN23807.1"/>
    <property type="molecule type" value="Genomic_DNA"/>
</dbReference>